<proteinExistence type="predicted"/>
<organism evidence="2 3">
    <name type="scientific">Methylobacterium goesingense</name>
    <dbReference type="NCBI Taxonomy" id="243690"/>
    <lineage>
        <taxon>Bacteria</taxon>
        <taxon>Pseudomonadati</taxon>
        <taxon>Pseudomonadota</taxon>
        <taxon>Alphaproteobacteria</taxon>
        <taxon>Hyphomicrobiales</taxon>
        <taxon>Methylobacteriaceae</taxon>
        <taxon>Methylobacterium</taxon>
    </lineage>
</organism>
<dbReference type="EMBL" id="JBEPMM010000016">
    <property type="protein sequence ID" value="MET3694608.1"/>
    <property type="molecule type" value="Genomic_DNA"/>
</dbReference>
<dbReference type="Proteomes" id="UP001549145">
    <property type="component" value="Unassembled WGS sequence"/>
</dbReference>
<evidence type="ECO:0000313" key="2">
    <source>
        <dbReference type="EMBL" id="MET3694608.1"/>
    </source>
</evidence>
<sequence length="64" mass="7108">MSETKKDRGGRPRVDATPITVRVPPIQLAHLDALIADQPDPKPSRPDVLREALAEHLKTKGYLK</sequence>
<keyword evidence="3" id="KW-1185">Reference proteome</keyword>
<evidence type="ECO:0000313" key="3">
    <source>
        <dbReference type="Proteomes" id="UP001549145"/>
    </source>
</evidence>
<gene>
    <name evidence="2" type="ORF">ABID43_004170</name>
</gene>
<name>A0ABV2L9T9_9HYPH</name>
<protein>
    <submittedName>
        <fullName evidence="2">Arc/MetJ-type ribon-helix-helix transcriptional regulator</fullName>
    </submittedName>
</protein>
<feature type="compositionally biased region" description="Basic and acidic residues" evidence="1">
    <location>
        <begin position="1"/>
        <end position="14"/>
    </location>
</feature>
<reference evidence="2 3" key="1">
    <citation type="submission" date="2024-06" db="EMBL/GenBank/DDBJ databases">
        <title>Genomic Encyclopedia of Type Strains, Phase IV (KMG-IV): sequencing the most valuable type-strain genomes for metagenomic binning, comparative biology and taxonomic classification.</title>
        <authorList>
            <person name="Goeker M."/>
        </authorList>
    </citation>
    <scope>NUCLEOTIDE SEQUENCE [LARGE SCALE GENOMIC DNA]</scope>
    <source>
        <strain evidence="2 3">DSM 21331</strain>
    </source>
</reference>
<evidence type="ECO:0000256" key="1">
    <source>
        <dbReference type="SAM" id="MobiDB-lite"/>
    </source>
</evidence>
<accession>A0ABV2L9T9</accession>
<feature type="region of interest" description="Disordered" evidence="1">
    <location>
        <begin position="1"/>
        <end position="21"/>
    </location>
</feature>
<comment type="caution">
    <text evidence="2">The sequence shown here is derived from an EMBL/GenBank/DDBJ whole genome shotgun (WGS) entry which is preliminary data.</text>
</comment>